<evidence type="ECO:0000256" key="1">
    <source>
        <dbReference type="ARBA" id="ARBA00022448"/>
    </source>
</evidence>
<protein>
    <submittedName>
        <fullName evidence="5">Organic solvent ABC transporter ATP-binding protein</fullName>
    </submittedName>
</protein>
<dbReference type="PROSITE" id="PS00211">
    <property type="entry name" value="ABC_TRANSPORTER_1"/>
    <property type="match status" value="1"/>
</dbReference>
<dbReference type="SMART" id="SM00382">
    <property type="entry name" value="AAA"/>
    <property type="match status" value="1"/>
</dbReference>
<name>A0A4V0NGE1_SORCE</name>
<dbReference type="GO" id="GO:0005524">
    <property type="term" value="F:ATP binding"/>
    <property type="evidence" value="ECO:0007669"/>
    <property type="project" value="UniProtKB-KW"/>
</dbReference>
<dbReference type="InterPro" id="IPR003593">
    <property type="entry name" value="AAA+_ATPase"/>
</dbReference>
<dbReference type="Gene3D" id="3.40.50.300">
    <property type="entry name" value="P-loop containing nucleotide triphosphate hydrolases"/>
    <property type="match status" value="1"/>
</dbReference>
<dbReference type="EMBL" id="CP012672">
    <property type="protein sequence ID" value="AUX32852.1"/>
    <property type="molecule type" value="Genomic_DNA"/>
</dbReference>
<evidence type="ECO:0000313" key="6">
    <source>
        <dbReference type="Proteomes" id="UP000295497"/>
    </source>
</evidence>
<accession>A0A4V0NGE1</accession>
<dbReference type="Proteomes" id="UP000295497">
    <property type="component" value="Chromosome"/>
</dbReference>
<dbReference type="PANTHER" id="PTHR43023">
    <property type="entry name" value="PROTEIN TRIGALACTOSYLDIACYLGLYCEROL 3, CHLOROPLASTIC"/>
    <property type="match status" value="1"/>
</dbReference>
<keyword evidence="1" id="KW-0813">Transport</keyword>
<evidence type="ECO:0000256" key="3">
    <source>
        <dbReference type="ARBA" id="ARBA00022840"/>
    </source>
</evidence>
<organism evidence="5 6">
    <name type="scientific">Sorangium cellulosum</name>
    <name type="common">Polyangium cellulosum</name>
    <dbReference type="NCBI Taxonomy" id="56"/>
    <lineage>
        <taxon>Bacteria</taxon>
        <taxon>Pseudomonadati</taxon>
        <taxon>Myxococcota</taxon>
        <taxon>Polyangia</taxon>
        <taxon>Polyangiales</taxon>
        <taxon>Polyangiaceae</taxon>
        <taxon>Sorangium</taxon>
    </lineage>
</organism>
<sequence>MRGRTPPSAAAVSTRPMIQIEQLTKSFGGMPVLRGVDLDVPSGCLYGLIGPGASGKSVLLKMITGLLRPDRGRVIVDGKDVHALSELELQTFRLKFGMLFQNNALFDYMTVGENIAFPLRRLYDLSEEEIEERVAERLRVVSLAGFEDRTPAGLSGGQKKRVGVARATIARGEIVLYDEPAAGLDPVTSQRIFDLLRAEQRAMNATVVMVSSDLDRLLTVTDRVGMLYRGRLIFDGTTEEAKASDDPRVRQFVHGLTEGPL</sequence>
<dbReference type="SUPFAM" id="SSF52540">
    <property type="entry name" value="P-loop containing nucleoside triphosphate hydrolases"/>
    <property type="match status" value="1"/>
</dbReference>
<reference evidence="5 6" key="1">
    <citation type="submission" date="2015-09" db="EMBL/GenBank/DDBJ databases">
        <title>Sorangium comparison.</title>
        <authorList>
            <person name="Zaburannyi N."/>
            <person name="Bunk B."/>
            <person name="Overmann J."/>
            <person name="Mueller R."/>
        </authorList>
    </citation>
    <scope>NUCLEOTIDE SEQUENCE [LARGE SCALE GENOMIC DNA]</scope>
    <source>
        <strain evidence="5 6">So ce836</strain>
    </source>
</reference>
<evidence type="ECO:0000259" key="4">
    <source>
        <dbReference type="PROSITE" id="PS50893"/>
    </source>
</evidence>
<dbReference type="AlphaFoldDB" id="A0A4V0NGE1"/>
<dbReference type="Pfam" id="PF00005">
    <property type="entry name" value="ABC_tran"/>
    <property type="match status" value="1"/>
</dbReference>
<dbReference type="InterPro" id="IPR017871">
    <property type="entry name" value="ABC_transporter-like_CS"/>
</dbReference>
<keyword evidence="2" id="KW-0547">Nucleotide-binding</keyword>
<evidence type="ECO:0000256" key="2">
    <source>
        <dbReference type="ARBA" id="ARBA00022741"/>
    </source>
</evidence>
<gene>
    <name evidence="5" type="ORF">SOCE836_050000</name>
</gene>
<proteinExistence type="predicted"/>
<dbReference type="GO" id="GO:0016887">
    <property type="term" value="F:ATP hydrolysis activity"/>
    <property type="evidence" value="ECO:0007669"/>
    <property type="project" value="InterPro"/>
</dbReference>
<keyword evidence="3 5" id="KW-0067">ATP-binding</keyword>
<dbReference type="InterPro" id="IPR003439">
    <property type="entry name" value="ABC_transporter-like_ATP-bd"/>
</dbReference>
<dbReference type="PANTHER" id="PTHR43023:SF6">
    <property type="entry name" value="INTERMEMBRANE PHOSPHOLIPID TRANSPORT SYSTEM ATP-BINDING PROTEIN MLAF"/>
    <property type="match status" value="1"/>
</dbReference>
<dbReference type="PROSITE" id="PS50893">
    <property type="entry name" value="ABC_TRANSPORTER_2"/>
    <property type="match status" value="1"/>
</dbReference>
<dbReference type="InterPro" id="IPR027417">
    <property type="entry name" value="P-loop_NTPase"/>
</dbReference>
<evidence type="ECO:0000313" key="5">
    <source>
        <dbReference type="EMBL" id="AUX32852.1"/>
    </source>
</evidence>
<feature type="domain" description="ABC transporter" evidence="4">
    <location>
        <begin position="18"/>
        <end position="254"/>
    </location>
</feature>